<evidence type="ECO:0008006" key="4">
    <source>
        <dbReference type="Google" id="ProtNLM"/>
    </source>
</evidence>
<comment type="caution">
    <text evidence="2">The sequence shown here is derived from an EMBL/GenBank/DDBJ whole genome shotgun (WGS) entry which is preliminary data.</text>
</comment>
<proteinExistence type="predicted"/>
<name>A0A8J2SI03_9STRA</name>
<dbReference type="CDD" id="cd09212">
    <property type="entry name" value="PUB"/>
    <property type="match status" value="1"/>
</dbReference>
<protein>
    <recommendedName>
        <fullName evidence="4">PUB domain-containing protein</fullName>
    </recommendedName>
</protein>
<reference evidence="2" key="1">
    <citation type="submission" date="2021-11" db="EMBL/GenBank/DDBJ databases">
        <authorList>
            <consortium name="Genoscope - CEA"/>
            <person name="William W."/>
        </authorList>
    </citation>
    <scope>NUCLEOTIDE SEQUENCE</scope>
</reference>
<dbReference type="SUPFAM" id="SSF143503">
    <property type="entry name" value="PUG domain-like"/>
    <property type="match status" value="1"/>
</dbReference>
<gene>
    <name evidence="2" type="ORF">PECAL_4P02000</name>
</gene>
<feature type="region of interest" description="Disordered" evidence="1">
    <location>
        <begin position="115"/>
        <end position="212"/>
    </location>
</feature>
<evidence type="ECO:0000313" key="3">
    <source>
        <dbReference type="Proteomes" id="UP000789595"/>
    </source>
</evidence>
<evidence type="ECO:0000256" key="1">
    <source>
        <dbReference type="SAM" id="MobiDB-lite"/>
    </source>
</evidence>
<keyword evidence="3" id="KW-1185">Reference proteome</keyword>
<dbReference type="Proteomes" id="UP000789595">
    <property type="component" value="Unassembled WGS sequence"/>
</dbReference>
<dbReference type="EMBL" id="CAKKNE010000004">
    <property type="protein sequence ID" value="CAH0373033.1"/>
    <property type="molecule type" value="Genomic_DNA"/>
</dbReference>
<accession>A0A8J2SI03</accession>
<feature type="compositionally biased region" description="Basic and acidic residues" evidence="1">
    <location>
        <begin position="147"/>
        <end position="185"/>
    </location>
</feature>
<dbReference type="AlphaFoldDB" id="A0A8J2SI03"/>
<dbReference type="InterPro" id="IPR036339">
    <property type="entry name" value="PUB-like_dom_sf"/>
</dbReference>
<dbReference type="OrthoDB" id="409136at2759"/>
<sequence>MSVLILGGNGAPASMDAASTVNSSVVASVAAQVPKTSAAAPLLVKIVQNLERDPTNEKFRSINLEGKAGAKLVSEPAAMTLLATVGFETQGSRLVASGAPPAGAAAAVARALAPPPLRSSPQLNADGTPKVVVKESNDGPLTLKQQARRDAEQKAAREKEESKRQRLETLEKIKKDNHARKHDENWTTTEGVQKGGKDINTFRGKYGEDKGG</sequence>
<dbReference type="Gene3D" id="1.20.58.2190">
    <property type="match status" value="1"/>
</dbReference>
<evidence type="ECO:0000313" key="2">
    <source>
        <dbReference type="EMBL" id="CAH0373033.1"/>
    </source>
</evidence>
<organism evidence="2 3">
    <name type="scientific">Pelagomonas calceolata</name>
    <dbReference type="NCBI Taxonomy" id="35677"/>
    <lineage>
        <taxon>Eukaryota</taxon>
        <taxon>Sar</taxon>
        <taxon>Stramenopiles</taxon>
        <taxon>Ochrophyta</taxon>
        <taxon>Pelagophyceae</taxon>
        <taxon>Pelagomonadales</taxon>
        <taxon>Pelagomonadaceae</taxon>
        <taxon>Pelagomonas</taxon>
    </lineage>
</organism>